<feature type="domain" description="PI4-kinase N-terminal" evidence="2">
    <location>
        <begin position="183"/>
        <end position="901"/>
    </location>
</feature>
<evidence type="ECO:0000313" key="4">
    <source>
        <dbReference type="Proteomes" id="UP001558652"/>
    </source>
</evidence>
<dbReference type="AlphaFoldDB" id="A0ABD0Y6D0"/>
<proteinExistence type="inferred from homology"/>
<feature type="domain" description="PI4-kinase N-terminal" evidence="2">
    <location>
        <begin position="964"/>
        <end position="1203"/>
    </location>
</feature>
<evidence type="ECO:0000313" key="3">
    <source>
        <dbReference type="EMBL" id="KAL1122935.1"/>
    </source>
</evidence>
<dbReference type="Pfam" id="PF19274">
    <property type="entry name" value="PI4K_N"/>
    <property type="match status" value="2"/>
</dbReference>
<accession>A0ABD0Y6D0</accession>
<dbReference type="SUPFAM" id="SSF48371">
    <property type="entry name" value="ARM repeat"/>
    <property type="match status" value="1"/>
</dbReference>
<comment type="caution">
    <text evidence="3">The sequence shown here is derived from an EMBL/GenBank/DDBJ whole genome shotgun (WGS) entry which is preliminary data.</text>
</comment>
<dbReference type="InterPro" id="IPR015433">
    <property type="entry name" value="PI3/4_kinase"/>
</dbReference>
<reference evidence="3 4" key="1">
    <citation type="submission" date="2024-07" db="EMBL/GenBank/DDBJ databases">
        <title>Chromosome-level genome assembly of the water stick insect Ranatra chinensis (Heteroptera: Nepidae).</title>
        <authorList>
            <person name="Liu X."/>
        </authorList>
    </citation>
    <scope>NUCLEOTIDE SEQUENCE [LARGE SCALE GENOMIC DNA]</scope>
    <source>
        <strain evidence="3">Cailab_2021Rc</strain>
        <tissue evidence="3">Muscle</tissue>
    </source>
</reference>
<dbReference type="EMBL" id="JBFDAA010000013">
    <property type="protein sequence ID" value="KAL1122935.1"/>
    <property type="molecule type" value="Genomic_DNA"/>
</dbReference>
<keyword evidence="4" id="KW-1185">Reference proteome</keyword>
<comment type="similarity">
    <text evidence="1">Belongs to the PI3/PI4-kinase family. Type III PI4K subfamily.</text>
</comment>
<dbReference type="PANTHER" id="PTHR10048">
    <property type="entry name" value="PHOSPHATIDYLINOSITOL KINASE"/>
    <property type="match status" value="1"/>
</dbReference>
<protein>
    <recommendedName>
        <fullName evidence="2">PI4-kinase N-terminal domain-containing protein</fullName>
    </recommendedName>
</protein>
<gene>
    <name evidence="3" type="ORF">AAG570_003260</name>
</gene>
<sequence>MARSTGRFAGEDPALLCRIFPRKEKPTICQKIPPEERSSKKKSFSNFRSIIPKSLSGNLNLTTMDILTLSCLDPSADINALCSGGRRQRSLYYDPTTHFFRKYGSSFHQFPFMRPTSLQEKRPPIHFSITHLQTVLCCAKKLLTPELLSSLDAQTSAVYHSGQLKVFPYKTVSETLNLVLVTLLRELLRFQTDLPVPFTKDVQEFVKGLFLCGQTELQSRHHDASEKEDKETNCATVNRFKLNVMANSACVELLVWAIADETGADSLCGRLTEKINTGHNLKLVLAHMPLLMVCLEGLGKLAEKYPNIASTSIQCLKDFLVSPSPILFKLYRLHSEKTLTHDAQVCGQAGILCDCCHSPFEKLRDAAIENLCIALRSAHTVDALCVPALIASLSNRLFTAEKSDCESSLIPTNTIVLLGHLAVSLRDTGKTTETILQFFQQRLCRVPSPADVLIVDQLGCMVIAKCEPNVYEEIMKMFVQITVEASNAAYSNEKTNQYKHVSGAVINALANIAANIQGETEMGELLVRLMELFVQLGLEGKRASDKAPANKASSSAGNLGMLIPVLAVLVRRLPMIENPKPRLHKLFRDFWLYCVVMGFTTQSGLWPNEWRQGVEQIAVKSPCLVAQTSLRSEMRQLQYTLAVPTDSVSLPQLQDFRNQILGLLENPPEIGTYVNKLSFAQCTFLLSAYWLEMLRVQHSPEPSLHHIMEYLVDRALITDKSGMWFCIASVAERVFATFLEVMSRKPKDESRERELEKHAVLLLVYFNHIHKQVRRIADRYLSGLVDKFPHLLWNRTVLCRMLDLLHVLSSSLDLDPNDSTVTLPIPNTPYLLPLMDTIEARESIVNDYSARCCGIIQEAMKWAPNATRSHLQEYLNQMVNCDQWDQTVETLISNKRVNIQTARRGGTMSGNGCAGGSAPLFVCSVSKRAKFCGQVTGLLSGPQTEETITTKLIDDIWTACRLKDNAMHHDTLWRATAMLATATDTPRKLLHIVAWSQVELFTAEAMTTAVQCWQWLITSRPSIELLWLEDMLTAWQYTVDKKLGLFSEETEEVSPLAAYEGCTLEPNPPFVRPHDIWIQFLYELIETAKYSSQEKVEMLVILLHRSLPMVVGGSEAHINRHIAAAAPRFRLLSCALSLLQSDVLPRSLSKNVLRERVYATCLDYFCTGFQTPTQAPGPQLCEDITALIKFWQTMHSDKKYLMASVIGS</sequence>
<evidence type="ECO:0000256" key="1">
    <source>
        <dbReference type="ARBA" id="ARBA00006209"/>
    </source>
</evidence>
<evidence type="ECO:0000259" key="2">
    <source>
        <dbReference type="Pfam" id="PF19274"/>
    </source>
</evidence>
<dbReference type="InterPro" id="IPR045495">
    <property type="entry name" value="PI4K_N"/>
</dbReference>
<name>A0ABD0Y6D0_9HEMI</name>
<dbReference type="InterPro" id="IPR016024">
    <property type="entry name" value="ARM-type_fold"/>
</dbReference>
<dbReference type="Proteomes" id="UP001558652">
    <property type="component" value="Unassembled WGS sequence"/>
</dbReference>
<dbReference type="PANTHER" id="PTHR10048:SF15">
    <property type="entry name" value="PHOSPHATIDYLINOSITOL 4-KINASE ALPHA"/>
    <property type="match status" value="1"/>
</dbReference>
<organism evidence="3 4">
    <name type="scientific">Ranatra chinensis</name>
    <dbReference type="NCBI Taxonomy" id="642074"/>
    <lineage>
        <taxon>Eukaryota</taxon>
        <taxon>Metazoa</taxon>
        <taxon>Ecdysozoa</taxon>
        <taxon>Arthropoda</taxon>
        <taxon>Hexapoda</taxon>
        <taxon>Insecta</taxon>
        <taxon>Pterygota</taxon>
        <taxon>Neoptera</taxon>
        <taxon>Paraneoptera</taxon>
        <taxon>Hemiptera</taxon>
        <taxon>Heteroptera</taxon>
        <taxon>Panheteroptera</taxon>
        <taxon>Nepomorpha</taxon>
        <taxon>Nepidae</taxon>
        <taxon>Ranatrinae</taxon>
        <taxon>Ranatra</taxon>
    </lineage>
</organism>